<dbReference type="InterPro" id="IPR004845">
    <property type="entry name" value="T2SS_GspD_CS"/>
</dbReference>
<evidence type="ECO:0000256" key="3">
    <source>
        <dbReference type="ARBA" id="ARBA00023136"/>
    </source>
</evidence>
<dbReference type="GO" id="GO:0009306">
    <property type="term" value="P:protein secretion"/>
    <property type="evidence" value="ECO:0007669"/>
    <property type="project" value="InterPro"/>
</dbReference>
<dbReference type="Pfam" id="PF00263">
    <property type="entry name" value="Secretin"/>
    <property type="match status" value="1"/>
</dbReference>
<gene>
    <name evidence="5" type="ORF">S01H1_22068</name>
</gene>
<sequence>EAVSIAGSGGKGFYSDRHIQVLLDIMDKEGYGRVLARPKLLVNDNEKGAINADLTTYVVRTDVSTVPGTTTGTSTTVEKKSFDSYSAGIKLDIEPHISKGDLLRLIITLTRSDFRFTDEVISLGKPPDTIKSDVATTITVPDGKTIILGGLEKLNQSKGGTKIPLLGDIPIIGGLFKNTANSDVQSRLYIFVKAHILRPGEEVEGPTDIEKISDKNRGVFE</sequence>
<reference evidence="5" key="1">
    <citation type="journal article" date="2014" name="Front. Microbiol.">
        <title>High frequency of phylogenetically diverse reductive dehalogenase-homologous genes in deep subseafloor sedimentary metagenomes.</title>
        <authorList>
            <person name="Kawai M."/>
            <person name="Futagami T."/>
            <person name="Toyoda A."/>
            <person name="Takaki Y."/>
            <person name="Nishi S."/>
            <person name="Hori S."/>
            <person name="Arai W."/>
            <person name="Tsubouchi T."/>
            <person name="Morono Y."/>
            <person name="Uchiyama I."/>
            <person name="Ito T."/>
            <person name="Fujiyama A."/>
            <person name="Inagaki F."/>
            <person name="Takami H."/>
        </authorList>
    </citation>
    <scope>NUCLEOTIDE SEQUENCE</scope>
    <source>
        <strain evidence="5">Expedition CK06-06</strain>
    </source>
</reference>
<proteinExistence type="predicted"/>
<feature type="non-terminal residue" evidence="5">
    <location>
        <position position="1"/>
    </location>
</feature>
<dbReference type="PRINTS" id="PR00811">
    <property type="entry name" value="BCTERIALGSPD"/>
</dbReference>
<dbReference type="InterPro" id="IPR001775">
    <property type="entry name" value="GspD/PilQ"/>
</dbReference>
<feature type="domain" description="Type II/III secretion system secretin-like" evidence="4">
    <location>
        <begin position="26"/>
        <end position="198"/>
    </location>
</feature>
<dbReference type="PRINTS" id="PR01032">
    <property type="entry name" value="PHAGEIV"/>
</dbReference>
<dbReference type="GO" id="GO:0015627">
    <property type="term" value="C:type II protein secretion system complex"/>
    <property type="evidence" value="ECO:0007669"/>
    <property type="project" value="TreeGrafter"/>
</dbReference>
<accession>X0TZM2</accession>
<protein>
    <recommendedName>
        <fullName evidence="4">Type II/III secretion system secretin-like domain-containing protein</fullName>
    </recommendedName>
</protein>
<dbReference type="AlphaFoldDB" id="X0TZM2"/>
<comment type="subcellular location">
    <subcellularLocation>
        <location evidence="1">Membrane</location>
    </subcellularLocation>
</comment>
<dbReference type="GO" id="GO:0016020">
    <property type="term" value="C:membrane"/>
    <property type="evidence" value="ECO:0007669"/>
    <property type="project" value="UniProtKB-SubCell"/>
</dbReference>
<feature type="non-terminal residue" evidence="5">
    <location>
        <position position="221"/>
    </location>
</feature>
<dbReference type="InterPro" id="IPR050810">
    <property type="entry name" value="Bact_Secretion_Sys_Channel"/>
</dbReference>
<keyword evidence="3" id="KW-0472">Membrane</keyword>
<evidence type="ECO:0000313" key="5">
    <source>
        <dbReference type="EMBL" id="GAF99013.1"/>
    </source>
</evidence>
<evidence type="ECO:0000256" key="1">
    <source>
        <dbReference type="ARBA" id="ARBA00004370"/>
    </source>
</evidence>
<dbReference type="PANTHER" id="PTHR30332:SF24">
    <property type="entry name" value="SECRETIN GSPD-RELATED"/>
    <property type="match status" value="1"/>
</dbReference>
<organism evidence="5">
    <name type="scientific">marine sediment metagenome</name>
    <dbReference type="NCBI Taxonomy" id="412755"/>
    <lineage>
        <taxon>unclassified sequences</taxon>
        <taxon>metagenomes</taxon>
        <taxon>ecological metagenomes</taxon>
    </lineage>
</organism>
<keyword evidence="2" id="KW-0732">Signal</keyword>
<dbReference type="PANTHER" id="PTHR30332">
    <property type="entry name" value="PROBABLE GENERAL SECRETION PATHWAY PROTEIN D"/>
    <property type="match status" value="1"/>
</dbReference>
<comment type="caution">
    <text evidence="5">The sequence shown here is derived from an EMBL/GenBank/DDBJ whole genome shotgun (WGS) entry which is preliminary data.</text>
</comment>
<name>X0TZM2_9ZZZZ</name>
<dbReference type="PROSITE" id="PS00875">
    <property type="entry name" value="T2SP_D"/>
    <property type="match status" value="1"/>
</dbReference>
<evidence type="ECO:0000259" key="4">
    <source>
        <dbReference type="Pfam" id="PF00263"/>
    </source>
</evidence>
<dbReference type="EMBL" id="BARS01012366">
    <property type="protein sequence ID" value="GAF99013.1"/>
    <property type="molecule type" value="Genomic_DNA"/>
</dbReference>
<dbReference type="InterPro" id="IPR004846">
    <property type="entry name" value="T2SS/T3SS_dom"/>
</dbReference>
<evidence type="ECO:0000256" key="2">
    <source>
        <dbReference type="ARBA" id="ARBA00022729"/>
    </source>
</evidence>